<protein>
    <submittedName>
        <fullName evidence="1">Coh5</fullName>
    </submittedName>
</protein>
<evidence type="ECO:0000313" key="1">
    <source>
        <dbReference type="PDB" id="7UVG"/>
    </source>
</evidence>
<name>A0AA82WNS5_9FIRM</name>
<keyword evidence="2" id="KW-0002">3D-structure</keyword>
<proteinExistence type="evidence at protein level"/>
<organism evidence="1">
    <name type="scientific">Ruminococcus bromii L2-63</name>
    <dbReference type="NCBI Taxonomy" id="657321"/>
    <lineage>
        <taxon>Bacteria</taxon>
        <taxon>Bacillati</taxon>
        <taxon>Bacillota</taxon>
        <taxon>Clostridia</taxon>
        <taxon>Eubacteriales</taxon>
        <taxon>Oscillospiraceae</taxon>
        <taxon>Ruminococcus</taxon>
    </lineage>
</organism>
<accession>A0AA82WNS5</accession>
<reference evidence="2" key="1">
    <citation type="submission" date="2022-05" db="PDB data bank">
        <title>Structures of Sca5 cohesin modules from Ruminococcus bromii.</title>
        <authorList>
            <person name="Cerqueira F."/>
            <person name="Koropatkin N."/>
        </authorList>
    </citation>
    <scope>X-RAY CRYSTALLOGRAPHY (1.77 ANGSTROMS)</scope>
</reference>
<dbReference type="SMR" id="A0AA82WNS5"/>
<dbReference type="PDB" id="7UVG">
    <property type="method" value="X-ray"/>
    <property type="resolution" value="1.77 A"/>
    <property type="chains" value="A=1-144"/>
</dbReference>
<dbReference type="AlphaFoldDB" id="A0AA82WNS5"/>
<evidence type="ECO:0007829" key="2">
    <source>
        <dbReference type="PDB" id="7UVG"/>
    </source>
</evidence>
<sequence>MFQSKDKDMLDFQWDMNYDANVLKPTANTTRAKSFEYPKIGSYVWNSLPGVIKANGNTLSLYDTTSKEIVFASAEFEVIDPEATATTVNLDVQVLRLSKVDPATDMEIGDEEVSVADKSIVDQEVFDKYVVANNTVTDPDGSEE</sequence>